<evidence type="ECO:0000256" key="1">
    <source>
        <dbReference type="SAM" id="MobiDB-lite"/>
    </source>
</evidence>
<reference evidence="2 3" key="1">
    <citation type="submission" date="2024-08" db="EMBL/GenBank/DDBJ databases">
        <authorList>
            <person name="Ishaq N."/>
        </authorList>
    </citation>
    <scope>NUCLEOTIDE SEQUENCE [LARGE SCALE GENOMIC DNA]</scope>
    <source>
        <strain evidence="2 3">DSM 18651</strain>
    </source>
</reference>
<keyword evidence="3" id="KW-1185">Reference proteome</keyword>
<gene>
    <name evidence="2" type="ORF">ACCI49_22080</name>
</gene>
<feature type="compositionally biased region" description="Basic and acidic residues" evidence="1">
    <location>
        <begin position="294"/>
        <end position="312"/>
    </location>
</feature>
<feature type="region of interest" description="Disordered" evidence="1">
    <location>
        <begin position="1"/>
        <end position="94"/>
    </location>
</feature>
<feature type="compositionally biased region" description="Basic residues" evidence="1">
    <location>
        <begin position="278"/>
        <end position="293"/>
    </location>
</feature>
<feature type="compositionally biased region" description="Acidic residues" evidence="1">
    <location>
        <begin position="22"/>
        <end position="91"/>
    </location>
</feature>
<name>A0ABV4P5D7_9GAMM</name>
<dbReference type="Proteomes" id="UP001569428">
    <property type="component" value="Unassembled WGS sequence"/>
</dbReference>
<feature type="region of interest" description="Disordered" evidence="1">
    <location>
        <begin position="264"/>
        <end position="312"/>
    </location>
</feature>
<evidence type="ECO:0008006" key="4">
    <source>
        <dbReference type="Google" id="ProtNLM"/>
    </source>
</evidence>
<comment type="caution">
    <text evidence="2">The sequence shown here is derived from an EMBL/GenBank/DDBJ whole genome shotgun (WGS) entry which is preliminary data.</text>
</comment>
<sequence>MSDSDTNAIDAALSEVLGESSDSTETDESEASTDNSTETEAESEAETTTEADEDSGEQAEGEGDTETETEEGEETSDENESTDEPTFEVDGEQVSLSQVKAWRDTEKNLQDNFSKRQQKLTDTQKQADQKYQQLDQGLQFLESQLKGPLAQFDSVNWQELQANDPAKYQELHGQYKVALQGFQQVEEARKKLKEQAEGQRKADHQRKAKEAVEVLQGMHSDWSNELYHSVLKYAVEKGVPQEEIANETRPWVISALLNQMKAEKAQVKPTPKPQTLKHTIKQKAVQKPRSKAQKRADAIKRDRTLAAKGDRAAQNRLTAHTVNSEIDRILGN</sequence>
<feature type="region of interest" description="Disordered" evidence="1">
    <location>
        <begin position="107"/>
        <end position="128"/>
    </location>
</feature>
<organism evidence="2 3">
    <name type="scientific">Microbulbifer epialgicus</name>
    <dbReference type="NCBI Taxonomy" id="393907"/>
    <lineage>
        <taxon>Bacteria</taxon>
        <taxon>Pseudomonadati</taxon>
        <taxon>Pseudomonadota</taxon>
        <taxon>Gammaproteobacteria</taxon>
        <taxon>Cellvibrionales</taxon>
        <taxon>Microbulbiferaceae</taxon>
        <taxon>Microbulbifer</taxon>
    </lineage>
</organism>
<dbReference type="RefSeq" id="WP_371841394.1">
    <property type="nucleotide sequence ID" value="NZ_JBGMEK010000110.1"/>
</dbReference>
<evidence type="ECO:0000313" key="3">
    <source>
        <dbReference type="Proteomes" id="UP001569428"/>
    </source>
</evidence>
<proteinExistence type="predicted"/>
<dbReference type="EMBL" id="JBGMEK010000110">
    <property type="protein sequence ID" value="MFA0813581.1"/>
    <property type="molecule type" value="Genomic_DNA"/>
</dbReference>
<accession>A0ABV4P5D7</accession>
<protein>
    <recommendedName>
        <fullName evidence="4">Scaffolding protein</fullName>
    </recommendedName>
</protein>
<evidence type="ECO:0000313" key="2">
    <source>
        <dbReference type="EMBL" id="MFA0813581.1"/>
    </source>
</evidence>